<proteinExistence type="predicted"/>
<organism evidence="3 4">
    <name type="scientific">Thermus scotoductus</name>
    <dbReference type="NCBI Taxonomy" id="37636"/>
    <lineage>
        <taxon>Bacteria</taxon>
        <taxon>Thermotogati</taxon>
        <taxon>Deinococcota</taxon>
        <taxon>Deinococci</taxon>
        <taxon>Thermales</taxon>
        <taxon>Thermaceae</taxon>
        <taxon>Thermus</taxon>
    </lineage>
</organism>
<feature type="region of interest" description="Disordered" evidence="1">
    <location>
        <begin position="333"/>
        <end position="363"/>
    </location>
</feature>
<accession>A0A430UI66</accession>
<dbReference type="AlphaFoldDB" id="A0A430UI66"/>
<dbReference type="SUPFAM" id="SSF56747">
    <property type="entry name" value="Prim-pol domain"/>
    <property type="match status" value="1"/>
</dbReference>
<feature type="compositionally biased region" description="Gly residues" evidence="1">
    <location>
        <begin position="349"/>
        <end position="363"/>
    </location>
</feature>
<dbReference type="RefSeq" id="WP_153185394.1">
    <property type="nucleotide sequence ID" value="NZ_PEMH01000100.1"/>
</dbReference>
<evidence type="ECO:0000313" key="4">
    <source>
        <dbReference type="Proteomes" id="UP000288347"/>
    </source>
</evidence>
<gene>
    <name evidence="3" type="ORF">CSW29_04120</name>
</gene>
<dbReference type="SMART" id="SM00943">
    <property type="entry name" value="Prim-Pol"/>
    <property type="match status" value="1"/>
</dbReference>
<dbReference type="InterPro" id="IPR015330">
    <property type="entry name" value="DNA_primase/pol_bifunc_N"/>
</dbReference>
<reference evidence="3 4" key="1">
    <citation type="journal article" date="2019" name="Extremophiles">
        <title>Biogeography of thermophiles and predominance of Thermus scotoductus in domestic water heaters.</title>
        <authorList>
            <person name="Wilpiszeski R.L."/>
            <person name="Zhang Z."/>
            <person name="House C.H."/>
        </authorList>
    </citation>
    <scope>NUCLEOTIDE SEQUENCE [LARGE SCALE GENOMIC DNA]</scope>
    <source>
        <strain evidence="3 4">16_S16</strain>
    </source>
</reference>
<evidence type="ECO:0000256" key="1">
    <source>
        <dbReference type="SAM" id="MobiDB-lite"/>
    </source>
</evidence>
<comment type="caution">
    <text evidence="3">The sequence shown here is derived from an EMBL/GenBank/DDBJ whole genome shotgun (WGS) entry which is preliminary data.</text>
</comment>
<dbReference type="Proteomes" id="UP000288347">
    <property type="component" value="Unassembled WGS sequence"/>
</dbReference>
<name>A0A430UI66_THESC</name>
<feature type="non-terminal residue" evidence="3">
    <location>
        <position position="363"/>
    </location>
</feature>
<evidence type="ECO:0000259" key="2">
    <source>
        <dbReference type="SMART" id="SM00943"/>
    </source>
</evidence>
<dbReference type="CDD" id="cd04859">
    <property type="entry name" value="Prim_Pol"/>
    <property type="match status" value="1"/>
</dbReference>
<protein>
    <recommendedName>
        <fullName evidence="2">DNA primase/polymerase bifunctional N-terminal domain-containing protein</fullName>
    </recommendedName>
</protein>
<feature type="domain" description="DNA primase/polymerase bifunctional N-terminal" evidence="2">
    <location>
        <begin position="41"/>
        <end position="200"/>
    </location>
</feature>
<evidence type="ECO:0000313" key="3">
    <source>
        <dbReference type="EMBL" id="RTI01491.1"/>
    </source>
</evidence>
<sequence>MKKEPGRPAPTARLVVEVPKGILPQAGGRALEHRASRYEAALAYACLGYRVLPLHPGEKRPHGGLVPHGLKEASREEAVIRAWWTREPGAGVGILAPEEVLVLDVDQAEVWERLKEAHPALLEAPRQRTPKGGVHVFLKLPPGLEGALSATVRRLEGVDLRGMGRAYVVAAPTRLADGREYRWEVPLVSPEGLPLVPQGLLEALLPPPPPREVRTGEASPKRLRALLEAYADRVASAPQGTRHNTLIAYARAAGGLLPHGLDPHEAEEVLVAAAMQAGLPEREARAATRWGLEAGARAPLPLEDQGDFGPKGAFWAKGLAQNPAPSWTAKTRFRANEAPQYKDPNPWGEEGGAGGVGPGGMAR</sequence>
<dbReference type="Pfam" id="PF09250">
    <property type="entry name" value="Prim-Pol"/>
    <property type="match status" value="1"/>
</dbReference>
<dbReference type="EMBL" id="PEMH01000100">
    <property type="protein sequence ID" value="RTI01491.1"/>
    <property type="molecule type" value="Genomic_DNA"/>
</dbReference>